<dbReference type="eggNOG" id="COG4120">
    <property type="taxonomic scope" value="Bacteria"/>
</dbReference>
<dbReference type="PANTHER" id="PTHR32196">
    <property type="entry name" value="ABC TRANSPORTER PERMEASE PROTEIN YPHD-RELATED-RELATED"/>
    <property type="match status" value="1"/>
</dbReference>
<dbReference type="RefSeq" id="WP_015326555.1">
    <property type="nucleotide sequence ID" value="NC_019978.1"/>
</dbReference>
<dbReference type="KEGG" id="hhl:Halha_0864"/>
<feature type="transmembrane region" description="Helical" evidence="6">
    <location>
        <begin position="209"/>
        <end position="230"/>
    </location>
</feature>
<sequence>MNLNILLNPIEQGLVFGVMALGVYLSFRILDFPDLTVDGSFPLGAAVAAKLILAGQPPLLATLVAFGCGMLAGSVTAILNTKLKITGLLSGILTMTALYSINLRIMGRANIPLLGQPKVFGLFEFLNLSSRINTLLFFIVSVAITKLAIDWFLSTELGLALRATGDNKDMIRSLGVNTDNTVILGLALSNGLVALAGALVAQYQGFTDVRMGIGMIIIGLASVIIGETVVKNSTIKWATLGVIVGSIVYRAVITLALRMNLNPNDLKLITSILVIIALGAPTVKEKWSRKEVLTDAQVKQGKESI</sequence>
<dbReference type="AlphaFoldDB" id="L0K8H2"/>
<dbReference type="Proteomes" id="UP000010880">
    <property type="component" value="Chromosome"/>
</dbReference>
<keyword evidence="5 6" id="KW-0472">Membrane</keyword>
<feature type="transmembrane region" description="Helical" evidence="6">
    <location>
        <begin position="59"/>
        <end position="79"/>
    </location>
</feature>
<feature type="transmembrane region" description="Helical" evidence="6">
    <location>
        <begin position="86"/>
        <end position="105"/>
    </location>
</feature>
<accession>L0K8H2</accession>
<dbReference type="PATRIC" id="fig|748449.3.peg.823"/>
<dbReference type="HOGENOM" id="CLU_067296_0_0_9"/>
<feature type="transmembrane region" description="Helical" evidence="6">
    <location>
        <begin position="12"/>
        <end position="30"/>
    </location>
</feature>
<evidence type="ECO:0000256" key="2">
    <source>
        <dbReference type="ARBA" id="ARBA00022475"/>
    </source>
</evidence>
<keyword evidence="3 6" id="KW-0812">Transmembrane</keyword>
<evidence type="ECO:0000256" key="5">
    <source>
        <dbReference type="ARBA" id="ARBA00023136"/>
    </source>
</evidence>
<dbReference type="Pfam" id="PF02653">
    <property type="entry name" value="BPD_transp_2"/>
    <property type="match status" value="1"/>
</dbReference>
<dbReference type="EMBL" id="CP003359">
    <property type="protein sequence ID" value="AGB40830.1"/>
    <property type="molecule type" value="Genomic_DNA"/>
</dbReference>
<evidence type="ECO:0000313" key="8">
    <source>
        <dbReference type="Proteomes" id="UP000010880"/>
    </source>
</evidence>
<dbReference type="GO" id="GO:0022857">
    <property type="term" value="F:transmembrane transporter activity"/>
    <property type="evidence" value="ECO:0007669"/>
    <property type="project" value="InterPro"/>
</dbReference>
<feature type="transmembrane region" description="Helical" evidence="6">
    <location>
        <begin position="182"/>
        <end position="203"/>
    </location>
</feature>
<protein>
    <submittedName>
        <fullName evidence="7">ABC-type uncharacterized transport system, permease component</fullName>
    </submittedName>
</protein>
<dbReference type="PANTHER" id="PTHR32196:SF69">
    <property type="entry name" value="BRANCHED-CHAIN AMINO ACID TRANSPORT SYSTEM, PERMEASE PROTEIN"/>
    <property type="match status" value="1"/>
</dbReference>
<keyword evidence="4 6" id="KW-1133">Transmembrane helix</keyword>
<name>L0K8H2_HALHC</name>
<evidence type="ECO:0000256" key="4">
    <source>
        <dbReference type="ARBA" id="ARBA00022989"/>
    </source>
</evidence>
<keyword evidence="2" id="KW-1003">Cell membrane</keyword>
<dbReference type="OrthoDB" id="9778389at2"/>
<evidence type="ECO:0000256" key="1">
    <source>
        <dbReference type="ARBA" id="ARBA00004651"/>
    </source>
</evidence>
<gene>
    <name evidence="7" type="ordered locus">Halha_0864</name>
</gene>
<keyword evidence="8" id="KW-1185">Reference proteome</keyword>
<evidence type="ECO:0000256" key="3">
    <source>
        <dbReference type="ARBA" id="ARBA00022692"/>
    </source>
</evidence>
<dbReference type="CDD" id="cd06574">
    <property type="entry name" value="TM_PBP1_branched-chain-AA_like"/>
    <property type="match status" value="1"/>
</dbReference>
<evidence type="ECO:0000256" key="6">
    <source>
        <dbReference type="SAM" id="Phobius"/>
    </source>
</evidence>
<dbReference type="GO" id="GO:0005886">
    <property type="term" value="C:plasma membrane"/>
    <property type="evidence" value="ECO:0007669"/>
    <property type="project" value="UniProtKB-SubCell"/>
</dbReference>
<proteinExistence type="predicted"/>
<dbReference type="InterPro" id="IPR001851">
    <property type="entry name" value="ABC_transp_permease"/>
</dbReference>
<evidence type="ECO:0000313" key="7">
    <source>
        <dbReference type="EMBL" id="AGB40830.1"/>
    </source>
</evidence>
<reference evidence="8" key="1">
    <citation type="submission" date="2012-02" db="EMBL/GenBank/DDBJ databases">
        <title>The complete genome of Halobacteroides halobius DSM 5150.</title>
        <authorList>
            <person name="Lucas S."/>
            <person name="Copeland A."/>
            <person name="Lapidus A."/>
            <person name="Glavina del Rio T."/>
            <person name="Dalin E."/>
            <person name="Tice H."/>
            <person name="Bruce D."/>
            <person name="Goodwin L."/>
            <person name="Pitluck S."/>
            <person name="Peters L."/>
            <person name="Mikhailova N."/>
            <person name="Gu W."/>
            <person name="Kyrpides N."/>
            <person name="Mavromatis K."/>
            <person name="Ivanova N."/>
            <person name="Brettin T."/>
            <person name="Detter J.C."/>
            <person name="Han C."/>
            <person name="Larimer F."/>
            <person name="Land M."/>
            <person name="Hauser L."/>
            <person name="Markowitz V."/>
            <person name="Cheng J.-F."/>
            <person name="Hugenholtz P."/>
            <person name="Woyke T."/>
            <person name="Wu D."/>
            <person name="Tindall B."/>
            <person name="Pomrenke H."/>
            <person name="Brambilla E."/>
            <person name="Klenk H.-P."/>
            <person name="Eisen J.A."/>
        </authorList>
    </citation>
    <scope>NUCLEOTIDE SEQUENCE [LARGE SCALE GENOMIC DNA]</scope>
    <source>
        <strain evidence="8">ATCC 35273 / DSM 5150 / MD-1</strain>
    </source>
</reference>
<feature type="transmembrane region" description="Helical" evidence="6">
    <location>
        <begin position="237"/>
        <end position="260"/>
    </location>
</feature>
<organism evidence="7 8">
    <name type="scientific">Halobacteroides halobius (strain ATCC 35273 / DSM 5150 / MD-1)</name>
    <dbReference type="NCBI Taxonomy" id="748449"/>
    <lineage>
        <taxon>Bacteria</taxon>
        <taxon>Bacillati</taxon>
        <taxon>Bacillota</taxon>
        <taxon>Clostridia</taxon>
        <taxon>Halanaerobiales</taxon>
        <taxon>Halobacteroidaceae</taxon>
        <taxon>Halobacteroides</taxon>
    </lineage>
</organism>
<dbReference type="STRING" id="748449.Halha_0864"/>
<comment type="subcellular location">
    <subcellularLocation>
        <location evidence="1">Cell membrane</location>
        <topology evidence="1">Multi-pass membrane protein</topology>
    </subcellularLocation>
</comment>